<evidence type="ECO:0000313" key="1">
    <source>
        <dbReference type="EMBL" id="EEG34692.1"/>
    </source>
</evidence>
<dbReference type="EMBL" id="ACEN01000005">
    <property type="protein sequence ID" value="EEG34692.1"/>
    <property type="molecule type" value="Genomic_DNA"/>
</dbReference>
<name>C0EK69_NEIFL</name>
<dbReference type="eggNOG" id="ENOG5033DFX">
    <property type="taxonomic scope" value="Bacteria"/>
</dbReference>
<organism evidence="1 2">
    <name type="scientific">Neisseria flavescens NRL30031/H210</name>
    <dbReference type="NCBI Taxonomy" id="546264"/>
    <lineage>
        <taxon>Bacteria</taxon>
        <taxon>Pseudomonadati</taxon>
        <taxon>Pseudomonadota</taxon>
        <taxon>Betaproteobacteria</taxon>
        <taxon>Neisseriales</taxon>
        <taxon>Neisseriaceae</taxon>
        <taxon>Neisseria</taxon>
    </lineage>
</organism>
<dbReference type="AlphaFoldDB" id="C0EK69"/>
<dbReference type="Proteomes" id="UP000004457">
    <property type="component" value="Unassembled WGS sequence"/>
</dbReference>
<protein>
    <submittedName>
        <fullName evidence="1">Uncharacterized protein</fullName>
    </submittedName>
</protein>
<comment type="caution">
    <text evidence="1">The sequence shown here is derived from an EMBL/GenBank/DDBJ whole genome shotgun (WGS) entry which is preliminary data.</text>
</comment>
<keyword evidence="2" id="KW-1185">Reference proteome</keyword>
<gene>
    <name evidence="1" type="ORF">NEIFLAOT_00311</name>
</gene>
<evidence type="ECO:0000313" key="2">
    <source>
        <dbReference type="Proteomes" id="UP000004457"/>
    </source>
</evidence>
<reference evidence="1 2" key="1">
    <citation type="submission" date="2009-01" db="EMBL/GenBank/DDBJ databases">
        <authorList>
            <person name="Fulton L."/>
            <person name="Clifton S."/>
            <person name="Chinwalla A.T."/>
            <person name="Mitreva M."/>
            <person name="Sodergren E."/>
            <person name="Weinstock G."/>
            <person name="Clifton S."/>
            <person name="Dooling D.J."/>
            <person name="Fulton B."/>
            <person name="Minx P."/>
            <person name="Pepin K.H."/>
            <person name="Johnson M."/>
            <person name="Bhonagiri V."/>
            <person name="Nash W.E."/>
            <person name="Mardis E.R."/>
            <person name="Wilson R.K."/>
        </authorList>
    </citation>
    <scope>NUCLEOTIDE SEQUENCE [LARGE SCALE GENOMIC DNA]</scope>
    <source>
        <strain evidence="1 2">NRL30031/H210</strain>
    </source>
</reference>
<sequence>MIMLGLTRNNCYDLGFAILCYECNAADKKEFLDWLYGIVRTVPVESFPRYLIELIDCLESDDCSINIYDIIGFVPTTGMTKKEKDAVYGITYIRNQEFYDIPITREKALKALEKHPEIYQKFQHFFPFVELPPL</sequence>
<proteinExistence type="predicted"/>
<accession>C0EK69</accession>